<keyword evidence="5" id="KW-1185">Reference proteome</keyword>
<feature type="region of interest" description="Disordered" evidence="2">
    <location>
        <begin position="257"/>
        <end position="419"/>
    </location>
</feature>
<comment type="similarity">
    <text evidence="1">Belongs to the mycobacterial PPE family.</text>
</comment>
<dbReference type="RefSeq" id="WP_166055289.1">
    <property type="nucleotide sequence ID" value="NZ_JAAMPJ010000019.1"/>
</dbReference>
<feature type="region of interest" description="Disordered" evidence="2">
    <location>
        <begin position="522"/>
        <end position="547"/>
    </location>
</feature>
<accession>A0A7C9RYI5</accession>
<dbReference type="Proteomes" id="UP000481360">
    <property type="component" value="Unassembled WGS sequence"/>
</dbReference>
<feature type="region of interest" description="Disordered" evidence="2">
    <location>
        <begin position="1"/>
        <end position="26"/>
    </location>
</feature>
<feature type="compositionally biased region" description="Basic and acidic residues" evidence="2">
    <location>
        <begin position="503"/>
        <end position="512"/>
    </location>
</feature>
<dbReference type="SUPFAM" id="SSF140459">
    <property type="entry name" value="PE/PPE dimer-like"/>
    <property type="match status" value="1"/>
</dbReference>
<evidence type="ECO:0000256" key="2">
    <source>
        <dbReference type="SAM" id="MobiDB-lite"/>
    </source>
</evidence>
<feature type="region of interest" description="Disordered" evidence="2">
    <location>
        <begin position="450"/>
        <end position="475"/>
    </location>
</feature>
<dbReference type="InterPro" id="IPR000030">
    <property type="entry name" value="PPE_dom"/>
</dbReference>
<comment type="caution">
    <text evidence="4">The sequence shown here is derived from an EMBL/GenBank/DDBJ whole genome shotgun (WGS) entry which is preliminary data.</text>
</comment>
<reference evidence="4 5" key="1">
    <citation type="submission" date="2020-03" db="EMBL/GenBank/DDBJ databases">
        <title>Isolation and identification of active actinomycetes.</title>
        <authorList>
            <person name="Sun X."/>
        </authorList>
    </citation>
    <scope>NUCLEOTIDE SEQUENCE [LARGE SCALE GENOMIC DNA]</scope>
    <source>
        <strain evidence="4 5">NEAU-D13</strain>
    </source>
</reference>
<evidence type="ECO:0000259" key="3">
    <source>
        <dbReference type="Pfam" id="PF00823"/>
    </source>
</evidence>
<dbReference type="EMBL" id="JAAMPJ010000019">
    <property type="protein sequence ID" value="NGY65990.1"/>
    <property type="molecule type" value="Genomic_DNA"/>
</dbReference>
<evidence type="ECO:0000313" key="5">
    <source>
        <dbReference type="Proteomes" id="UP000481360"/>
    </source>
</evidence>
<feature type="compositionally biased region" description="Gly residues" evidence="2">
    <location>
        <begin position="268"/>
        <end position="283"/>
    </location>
</feature>
<feature type="compositionally biased region" description="Gly residues" evidence="2">
    <location>
        <begin position="450"/>
        <end position="466"/>
    </location>
</feature>
<dbReference type="Pfam" id="PF00823">
    <property type="entry name" value="PPE"/>
    <property type="match status" value="1"/>
</dbReference>
<gene>
    <name evidence="4" type="ORF">G7043_44600</name>
</gene>
<feature type="region of interest" description="Disordered" evidence="2">
    <location>
        <begin position="494"/>
        <end position="513"/>
    </location>
</feature>
<proteinExistence type="inferred from homology"/>
<dbReference type="AlphaFoldDB" id="A0A7C9RYI5"/>
<protein>
    <submittedName>
        <fullName evidence="4">PPE domain-containing protein</fullName>
    </submittedName>
</protein>
<evidence type="ECO:0000313" key="4">
    <source>
        <dbReference type="EMBL" id="NGY65990.1"/>
    </source>
</evidence>
<feature type="compositionally biased region" description="Low complexity" evidence="2">
    <location>
        <begin position="257"/>
        <end position="267"/>
    </location>
</feature>
<evidence type="ECO:0000256" key="1">
    <source>
        <dbReference type="ARBA" id="ARBA00010652"/>
    </source>
</evidence>
<sequence>MPPETDPSEIENKPVLTDPQNWASRSHPELYAAVHNNNDPGQAGEISSDWSRYGSELAEASRTMNAVITSSETKWTGAAAEAARAAMKRLGDWVDETARTAVEVSNKVADQGRVMEAARAQMPAPVQFDWNKAAAALSQPGTPAFVLASADIAVANAASRAAHDQAVNVMATMENNSRQIDTSVPTFKPPFNPNTGQVEEPVMATARSGAAPALGNGVDALMSTHAQGAAVAAPPSTAGAGAGGGGGAAAAANQSAPAAYSPSAPGYTGPGSPGGGSGGGGAGYTPQMPGYNPNTNTNVAAAYTPTAPGYSGPGNNGSTYTSSSGGGGGNSTYTPQMTGYNPSTGGANRPGNNQYTPSFPQTPVVGKDIANPNYTPQNPKGPAAYTPTAPGYNGPGGPGGPGGGSGGGGGGGGAGMKGGPMPYTPSMGGGAGGGGGGGAFGGGAGGTGAGGAGGAMQSGGSAGVQGQGARPGMMGMGPGAASAAGAGMGAGAPMAGAPGAGGKGEDDKEHRSASYVMGGDLFEVPGENLPPSVIGAGKTKKKGPDAS</sequence>
<feature type="compositionally biased region" description="Gly residues" evidence="2">
    <location>
        <begin position="393"/>
        <end position="418"/>
    </location>
</feature>
<organism evidence="4 5">
    <name type="scientific">Lentzea alba</name>
    <dbReference type="NCBI Taxonomy" id="2714351"/>
    <lineage>
        <taxon>Bacteria</taxon>
        <taxon>Bacillati</taxon>
        <taxon>Actinomycetota</taxon>
        <taxon>Actinomycetes</taxon>
        <taxon>Pseudonocardiales</taxon>
        <taxon>Pseudonocardiaceae</taxon>
        <taxon>Lentzea</taxon>
    </lineage>
</organism>
<feature type="domain" description="PPE" evidence="3">
    <location>
        <begin position="48"/>
        <end position="181"/>
    </location>
</feature>
<dbReference type="InterPro" id="IPR038332">
    <property type="entry name" value="PPE_sf"/>
</dbReference>
<feature type="compositionally biased region" description="Polar residues" evidence="2">
    <location>
        <begin position="336"/>
        <end position="361"/>
    </location>
</feature>
<dbReference type="Gene3D" id="1.20.1260.20">
    <property type="entry name" value="PPE superfamily"/>
    <property type="match status" value="1"/>
</dbReference>
<name>A0A7C9RYI5_9PSEU</name>